<keyword evidence="7" id="KW-1003">Cell membrane</keyword>
<comment type="similarity">
    <text evidence="3">Belongs to the multi antimicrobial extrusion (MATE) (TC 2.A.66.1) family.</text>
</comment>
<feature type="transmembrane region" description="Helical" evidence="13">
    <location>
        <begin position="188"/>
        <end position="208"/>
    </location>
</feature>
<dbReference type="RefSeq" id="WP_095065414.1">
    <property type="nucleotide sequence ID" value="NZ_LT906470.1"/>
</dbReference>
<gene>
    <name evidence="14" type="primary">norM</name>
    <name evidence="14" type="ORF">SAMEA44547418_00480</name>
</gene>
<evidence type="ECO:0000256" key="3">
    <source>
        <dbReference type="ARBA" id="ARBA00010199"/>
    </source>
</evidence>
<feature type="transmembrane region" description="Helical" evidence="13">
    <location>
        <begin position="413"/>
        <end position="444"/>
    </location>
</feature>
<dbReference type="GO" id="GO:0015297">
    <property type="term" value="F:antiporter activity"/>
    <property type="evidence" value="ECO:0007669"/>
    <property type="project" value="UniProtKB-KW"/>
</dbReference>
<sequence length="469" mass="51361">MIEYIQRWFSVDSILPAAKRIGAVGTTEELYGKYLRIAWPATLQGLMLQFMTAIDLAMVGSLGAGALASAGIMGQPEMVMLIFCRALSIAVTAIIARRYGEGDIDGMNAVLKQSILLNFFIYIPLLAVCFFNLESILRFTGAEDSYIETAVWYGRFIVISLLFQTFSQIVGAALIGYGNTKVIFKSNVVGNILNTIMNFFLIYGIGFFPELGVMGAGVSTMLSSAVIALLLLRTISRHTSDGLTLRHPSKWGFERSVLHTVFHVGGSSFGEQFFERFGMYTYTMIVASLGAVPLAAHYVCMNLMDIFYYFAMGLGFAGASHTGQSLGHKRPDLAYAYGQIGARIGFCVGLLSACIFLGLGDILVQFYTRESEVVTLAASLMGVMAVAAFPQALQQVYSGVLKGAGDTYYIMKYSLVSVAIIRPVITYLLCITLGLGLFGAWLSLCFDQSLRLCCAYIRFIRGAWQYRIV</sequence>
<evidence type="ECO:0000256" key="7">
    <source>
        <dbReference type="ARBA" id="ARBA00022475"/>
    </source>
</evidence>
<evidence type="ECO:0000313" key="14">
    <source>
        <dbReference type="EMBL" id="SNV59527.1"/>
    </source>
</evidence>
<evidence type="ECO:0000256" key="4">
    <source>
        <dbReference type="ARBA" id="ARBA00020268"/>
    </source>
</evidence>
<feature type="transmembrane region" description="Helical" evidence="13">
    <location>
        <begin position="46"/>
        <end position="72"/>
    </location>
</feature>
<keyword evidence="15" id="KW-1185">Reference proteome</keyword>
<feature type="transmembrane region" description="Helical" evidence="13">
    <location>
        <begin position="153"/>
        <end position="176"/>
    </location>
</feature>
<evidence type="ECO:0000256" key="12">
    <source>
        <dbReference type="ARBA" id="ARBA00031636"/>
    </source>
</evidence>
<dbReference type="InterPro" id="IPR002528">
    <property type="entry name" value="MATE_fam"/>
</dbReference>
<organism evidence="14 15">
    <name type="scientific">Veillonella rodentium</name>
    <dbReference type="NCBI Taxonomy" id="248315"/>
    <lineage>
        <taxon>Bacteria</taxon>
        <taxon>Bacillati</taxon>
        <taxon>Bacillota</taxon>
        <taxon>Negativicutes</taxon>
        <taxon>Veillonellales</taxon>
        <taxon>Veillonellaceae</taxon>
        <taxon>Veillonella</taxon>
    </lineage>
</organism>
<protein>
    <recommendedName>
        <fullName evidence="4">Probable multidrug resistance protein NorM</fullName>
    </recommendedName>
    <alternativeName>
        <fullName evidence="12">Multidrug-efflux transporter</fullName>
    </alternativeName>
</protein>
<feature type="transmembrane region" description="Helical" evidence="13">
    <location>
        <begin position="115"/>
        <end position="133"/>
    </location>
</feature>
<dbReference type="GO" id="GO:0006811">
    <property type="term" value="P:monoatomic ion transport"/>
    <property type="evidence" value="ECO:0007669"/>
    <property type="project" value="UniProtKB-KW"/>
</dbReference>
<keyword evidence="8 13" id="KW-0812">Transmembrane</keyword>
<comment type="function">
    <text evidence="1">Multidrug efflux pump.</text>
</comment>
<accession>A0A239YL50</accession>
<evidence type="ECO:0000256" key="11">
    <source>
        <dbReference type="ARBA" id="ARBA00023136"/>
    </source>
</evidence>
<dbReference type="PANTHER" id="PTHR43298:SF2">
    <property type="entry name" value="FMN_FAD EXPORTER YEEO-RELATED"/>
    <property type="match status" value="1"/>
</dbReference>
<keyword evidence="5" id="KW-0813">Transport</keyword>
<feature type="transmembrane region" description="Helical" evidence="13">
    <location>
        <begin position="373"/>
        <end position="393"/>
    </location>
</feature>
<evidence type="ECO:0000256" key="2">
    <source>
        <dbReference type="ARBA" id="ARBA00004651"/>
    </source>
</evidence>
<dbReference type="GO" id="GO:0042910">
    <property type="term" value="F:xenobiotic transmembrane transporter activity"/>
    <property type="evidence" value="ECO:0007669"/>
    <property type="project" value="InterPro"/>
</dbReference>
<dbReference type="KEGG" id="vrm:44547418_00480"/>
<feature type="transmembrane region" description="Helical" evidence="13">
    <location>
        <begin position="344"/>
        <end position="367"/>
    </location>
</feature>
<dbReference type="PIRSF" id="PIRSF006603">
    <property type="entry name" value="DinF"/>
    <property type="match status" value="1"/>
</dbReference>
<dbReference type="EMBL" id="LT906470">
    <property type="protein sequence ID" value="SNV59527.1"/>
    <property type="molecule type" value="Genomic_DNA"/>
</dbReference>
<evidence type="ECO:0000256" key="10">
    <source>
        <dbReference type="ARBA" id="ARBA00023065"/>
    </source>
</evidence>
<evidence type="ECO:0000313" key="15">
    <source>
        <dbReference type="Proteomes" id="UP000214973"/>
    </source>
</evidence>
<keyword evidence="10" id="KW-0406">Ion transport</keyword>
<dbReference type="Pfam" id="PF01554">
    <property type="entry name" value="MatE"/>
    <property type="match status" value="2"/>
</dbReference>
<evidence type="ECO:0000256" key="13">
    <source>
        <dbReference type="SAM" id="Phobius"/>
    </source>
</evidence>
<dbReference type="AlphaFoldDB" id="A0A239YL50"/>
<proteinExistence type="inferred from homology"/>
<evidence type="ECO:0000256" key="6">
    <source>
        <dbReference type="ARBA" id="ARBA00022449"/>
    </source>
</evidence>
<dbReference type="NCBIfam" id="TIGR00797">
    <property type="entry name" value="matE"/>
    <property type="match status" value="1"/>
</dbReference>
<dbReference type="InterPro" id="IPR048279">
    <property type="entry name" value="MdtK-like"/>
</dbReference>
<feature type="transmembrane region" description="Helical" evidence="13">
    <location>
        <begin position="279"/>
        <end position="300"/>
    </location>
</feature>
<evidence type="ECO:0000256" key="9">
    <source>
        <dbReference type="ARBA" id="ARBA00022989"/>
    </source>
</evidence>
<comment type="subcellular location">
    <subcellularLocation>
        <location evidence="2">Cell membrane</location>
        <topology evidence="2">Multi-pass membrane protein</topology>
    </subcellularLocation>
</comment>
<feature type="transmembrane region" description="Helical" evidence="13">
    <location>
        <begin position="78"/>
        <end position="95"/>
    </location>
</feature>
<dbReference type="GO" id="GO:0005886">
    <property type="term" value="C:plasma membrane"/>
    <property type="evidence" value="ECO:0007669"/>
    <property type="project" value="UniProtKB-SubCell"/>
</dbReference>
<reference evidence="14 15" key="1">
    <citation type="submission" date="2017-06" db="EMBL/GenBank/DDBJ databases">
        <authorList>
            <consortium name="Pathogen Informatics"/>
        </authorList>
    </citation>
    <scope>NUCLEOTIDE SEQUENCE [LARGE SCALE GENOMIC DNA]</scope>
    <source>
        <strain evidence="14 15">NCTC12018</strain>
    </source>
</reference>
<dbReference type="Proteomes" id="UP000214973">
    <property type="component" value="Chromosome 1"/>
</dbReference>
<dbReference type="CDD" id="cd13137">
    <property type="entry name" value="MATE_NorM_like"/>
    <property type="match status" value="1"/>
</dbReference>
<name>A0A239YL50_9FIRM</name>
<dbReference type="InterPro" id="IPR050222">
    <property type="entry name" value="MATE_MdtK"/>
</dbReference>
<dbReference type="PANTHER" id="PTHR43298">
    <property type="entry name" value="MULTIDRUG RESISTANCE PROTEIN NORM-RELATED"/>
    <property type="match status" value="1"/>
</dbReference>
<feature type="transmembrane region" description="Helical" evidence="13">
    <location>
        <begin position="306"/>
        <end position="323"/>
    </location>
</feature>
<keyword evidence="11 13" id="KW-0472">Membrane</keyword>
<evidence type="ECO:0000256" key="5">
    <source>
        <dbReference type="ARBA" id="ARBA00022448"/>
    </source>
</evidence>
<keyword evidence="6" id="KW-0050">Antiport</keyword>
<keyword evidence="9 13" id="KW-1133">Transmembrane helix</keyword>
<evidence type="ECO:0000256" key="8">
    <source>
        <dbReference type="ARBA" id="ARBA00022692"/>
    </source>
</evidence>
<evidence type="ECO:0000256" key="1">
    <source>
        <dbReference type="ARBA" id="ARBA00003408"/>
    </source>
</evidence>